<dbReference type="Proteomes" id="UP000248134">
    <property type="component" value="Unassembled WGS sequence"/>
</dbReference>
<dbReference type="AlphaFoldDB" id="A0A323UMJ4"/>
<dbReference type="RefSeq" id="WP_110783835.1">
    <property type="nucleotide sequence ID" value="NZ_QKQS01000001.1"/>
</dbReference>
<organism evidence="1 2">
    <name type="scientific">Rhodopseudomonas palustris</name>
    <dbReference type="NCBI Taxonomy" id="1076"/>
    <lineage>
        <taxon>Bacteria</taxon>
        <taxon>Pseudomonadati</taxon>
        <taxon>Pseudomonadota</taxon>
        <taxon>Alphaproteobacteria</taxon>
        <taxon>Hyphomicrobiales</taxon>
        <taxon>Nitrobacteraceae</taxon>
        <taxon>Rhodopseudomonas</taxon>
    </lineage>
</organism>
<name>A0A323UMJ4_RHOPL</name>
<dbReference type="OrthoDB" id="8140511at2"/>
<reference evidence="1 2" key="1">
    <citation type="submission" date="2018-06" db="EMBL/GenBank/DDBJ databases">
        <title>Draft Whole-Genome Sequence of the purple photosynthetic bacterium Rhodospeudomonas palustris XCP.</title>
        <authorList>
            <person name="Rayyan A."/>
            <person name="Meyer T.E."/>
            <person name="Kyndt J.A."/>
        </authorList>
    </citation>
    <scope>NUCLEOTIDE SEQUENCE [LARGE SCALE GENOMIC DNA]</scope>
    <source>
        <strain evidence="1 2">XCP</strain>
    </source>
</reference>
<protein>
    <submittedName>
        <fullName evidence="1">Uncharacterized protein</fullName>
    </submittedName>
</protein>
<comment type="caution">
    <text evidence="1">The sequence shown here is derived from an EMBL/GenBank/DDBJ whole genome shotgun (WGS) entry which is preliminary data.</text>
</comment>
<sequence>MRSFQHRDYFFHPCGACGAAANLTRNSPAPGGRERRTYECRRCGQVDVYDVAADSAVPWIVVDGSPVA</sequence>
<gene>
    <name evidence="1" type="ORF">DNX69_00085</name>
</gene>
<evidence type="ECO:0000313" key="2">
    <source>
        <dbReference type="Proteomes" id="UP000248134"/>
    </source>
</evidence>
<proteinExistence type="predicted"/>
<dbReference type="EMBL" id="QKQS01000001">
    <property type="protein sequence ID" value="PZA13875.1"/>
    <property type="molecule type" value="Genomic_DNA"/>
</dbReference>
<accession>A0A323UMJ4</accession>
<evidence type="ECO:0000313" key="1">
    <source>
        <dbReference type="EMBL" id="PZA13875.1"/>
    </source>
</evidence>